<evidence type="ECO:0000256" key="8">
    <source>
        <dbReference type="SAM" id="Phobius"/>
    </source>
</evidence>
<keyword evidence="6 8" id="KW-0472">Membrane</keyword>
<organism evidence="11 12">
    <name type="scientific">Trichocoleus desertorum GB2-A4</name>
    <dbReference type="NCBI Taxonomy" id="2933944"/>
    <lineage>
        <taxon>Bacteria</taxon>
        <taxon>Bacillati</taxon>
        <taxon>Cyanobacteriota</taxon>
        <taxon>Cyanophyceae</taxon>
        <taxon>Leptolyngbyales</taxon>
        <taxon>Trichocoleusaceae</taxon>
        <taxon>Trichocoleus</taxon>
    </lineage>
</organism>
<keyword evidence="12" id="KW-1185">Reference proteome</keyword>
<dbReference type="EMBL" id="JAMPKM010000003">
    <property type="protein sequence ID" value="MEP0816981.1"/>
    <property type="molecule type" value="Genomic_DNA"/>
</dbReference>
<feature type="domain" description="Cation efflux protein transmembrane" evidence="9">
    <location>
        <begin position="16"/>
        <end position="206"/>
    </location>
</feature>
<name>A0ABV0J7G4_9CYAN</name>
<evidence type="ECO:0000256" key="2">
    <source>
        <dbReference type="ARBA" id="ARBA00008114"/>
    </source>
</evidence>
<evidence type="ECO:0000256" key="5">
    <source>
        <dbReference type="ARBA" id="ARBA00022989"/>
    </source>
</evidence>
<feature type="compositionally biased region" description="Polar residues" evidence="7">
    <location>
        <begin position="305"/>
        <end position="314"/>
    </location>
</feature>
<dbReference type="NCBIfam" id="TIGR01297">
    <property type="entry name" value="CDF"/>
    <property type="match status" value="1"/>
</dbReference>
<reference evidence="11 12" key="1">
    <citation type="submission" date="2022-04" db="EMBL/GenBank/DDBJ databases">
        <title>Positive selection, recombination, and allopatry shape intraspecific diversity of widespread and dominant cyanobacteria.</title>
        <authorList>
            <person name="Wei J."/>
            <person name="Shu W."/>
            <person name="Hu C."/>
        </authorList>
    </citation>
    <scope>NUCLEOTIDE SEQUENCE [LARGE SCALE GENOMIC DNA]</scope>
    <source>
        <strain evidence="11 12">GB2-A4</strain>
    </source>
</reference>
<feature type="transmembrane region" description="Helical" evidence="8">
    <location>
        <begin position="42"/>
        <end position="62"/>
    </location>
</feature>
<dbReference type="SUPFAM" id="SSF161111">
    <property type="entry name" value="Cation efflux protein transmembrane domain-like"/>
    <property type="match status" value="1"/>
</dbReference>
<evidence type="ECO:0000313" key="12">
    <source>
        <dbReference type="Proteomes" id="UP001464891"/>
    </source>
</evidence>
<sequence length="314" mass="34679">MAEAYSRRRAIHQVLLATLWLTLLIFAVKVWAGWAAKSLSLLAESVHTLINGFSTLLSLLAVTSPHRTSGREVWGHGRLESIGALFLVALLGFSSLSLLGGALKQLEASTRNAAVPFEVSINLPLIQLLGVAIAIGICLAFFERYEARVLESAALRLNANHILQDAWLSVVVLIGLVGVWRGYVWLDPLLAIIVIFVAIRSCWRVLNWQLPLLVRQVAIAPEILAQLARQVEGVTHCYRIQSRGIVGRQVFVEMYLVLHPEFLGAARVIAERVEGTIRERYGPVQTIIHIDTDQSSAENPYDSLGANNTNDKPR</sequence>
<dbReference type="PANTHER" id="PTHR43840">
    <property type="entry name" value="MITOCHONDRIAL METAL TRANSPORTER 1-RELATED"/>
    <property type="match status" value="1"/>
</dbReference>
<keyword evidence="5 8" id="KW-1133">Transmembrane helix</keyword>
<feature type="transmembrane region" description="Helical" evidence="8">
    <location>
        <begin position="82"/>
        <end position="103"/>
    </location>
</feature>
<comment type="caution">
    <text evidence="11">The sequence shown here is derived from an EMBL/GenBank/DDBJ whole genome shotgun (WGS) entry which is preliminary data.</text>
</comment>
<protein>
    <submittedName>
        <fullName evidence="11">Cation diffusion facilitator family transporter</fullName>
    </submittedName>
</protein>
<dbReference type="Pfam" id="PF01545">
    <property type="entry name" value="Cation_efflux"/>
    <property type="match status" value="1"/>
</dbReference>
<proteinExistence type="inferred from homology"/>
<dbReference type="PANTHER" id="PTHR43840:SF15">
    <property type="entry name" value="MITOCHONDRIAL METAL TRANSPORTER 1-RELATED"/>
    <property type="match status" value="1"/>
</dbReference>
<comment type="subcellular location">
    <subcellularLocation>
        <location evidence="1">Membrane</location>
        <topology evidence="1">Multi-pass membrane protein</topology>
    </subcellularLocation>
</comment>
<dbReference type="InterPro" id="IPR050291">
    <property type="entry name" value="CDF_Transporter"/>
</dbReference>
<evidence type="ECO:0000256" key="1">
    <source>
        <dbReference type="ARBA" id="ARBA00004141"/>
    </source>
</evidence>
<dbReference type="Proteomes" id="UP001464891">
    <property type="component" value="Unassembled WGS sequence"/>
</dbReference>
<dbReference type="Gene3D" id="3.30.70.1350">
    <property type="entry name" value="Cation efflux protein, cytoplasmic domain"/>
    <property type="match status" value="1"/>
</dbReference>
<feature type="transmembrane region" description="Helical" evidence="8">
    <location>
        <begin position="123"/>
        <end position="142"/>
    </location>
</feature>
<keyword evidence="4 8" id="KW-0812">Transmembrane</keyword>
<dbReference type="InterPro" id="IPR058533">
    <property type="entry name" value="Cation_efflux_TM"/>
</dbReference>
<comment type="similarity">
    <text evidence="2">Belongs to the cation diffusion facilitator (CDF) transporter (TC 2.A.4) family.</text>
</comment>
<feature type="transmembrane region" description="Helical" evidence="8">
    <location>
        <begin position="189"/>
        <end position="206"/>
    </location>
</feature>
<feature type="transmembrane region" description="Helical" evidence="8">
    <location>
        <begin position="162"/>
        <end position="183"/>
    </location>
</feature>
<dbReference type="RefSeq" id="WP_190439344.1">
    <property type="nucleotide sequence ID" value="NZ_JAMPKM010000003.1"/>
</dbReference>
<evidence type="ECO:0000259" key="10">
    <source>
        <dbReference type="Pfam" id="PF16916"/>
    </source>
</evidence>
<accession>A0ABV0J7G4</accession>
<dbReference type="Pfam" id="PF16916">
    <property type="entry name" value="ZT_dimer"/>
    <property type="match status" value="1"/>
</dbReference>
<evidence type="ECO:0000256" key="3">
    <source>
        <dbReference type="ARBA" id="ARBA00022448"/>
    </source>
</evidence>
<dbReference type="InterPro" id="IPR027470">
    <property type="entry name" value="Cation_efflux_CTD"/>
</dbReference>
<evidence type="ECO:0000313" key="11">
    <source>
        <dbReference type="EMBL" id="MEP0816981.1"/>
    </source>
</evidence>
<evidence type="ECO:0000256" key="4">
    <source>
        <dbReference type="ARBA" id="ARBA00022692"/>
    </source>
</evidence>
<dbReference type="InterPro" id="IPR036837">
    <property type="entry name" value="Cation_efflux_CTD_sf"/>
</dbReference>
<feature type="region of interest" description="Disordered" evidence="7">
    <location>
        <begin position="295"/>
        <end position="314"/>
    </location>
</feature>
<feature type="domain" description="Cation efflux protein cytoplasmic" evidence="10">
    <location>
        <begin position="224"/>
        <end position="291"/>
    </location>
</feature>
<dbReference type="InterPro" id="IPR027469">
    <property type="entry name" value="Cation_efflux_TMD_sf"/>
</dbReference>
<evidence type="ECO:0000259" key="9">
    <source>
        <dbReference type="Pfam" id="PF01545"/>
    </source>
</evidence>
<gene>
    <name evidence="11" type="ORF">NC998_07715</name>
</gene>
<dbReference type="SUPFAM" id="SSF160240">
    <property type="entry name" value="Cation efflux protein cytoplasmic domain-like"/>
    <property type="match status" value="1"/>
</dbReference>
<evidence type="ECO:0000256" key="7">
    <source>
        <dbReference type="SAM" id="MobiDB-lite"/>
    </source>
</evidence>
<dbReference type="Gene3D" id="1.20.1510.10">
    <property type="entry name" value="Cation efflux protein transmembrane domain"/>
    <property type="match status" value="1"/>
</dbReference>
<keyword evidence="3" id="KW-0813">Transport</keyword>
<evidence type="ECO:0000256" key="6">
    <source>
        <dbReference type="ARBA" id="ARBA00023136"/>
    </source>
</evidence>
<dbReference type="InterPro" id="IPR002524">
    <property type="entry name" value="Cation_efflux"/>
</dbReference>